<keyword evidence="3" id="KW-1185">Reference proteome</keyword>
<dbReference type="Proteomes" id="UP000198724">
    <property type="component" value="Unassembled WGS sequence"/>
</dbReference>
<gene>
    <name evidence="2" type="ORF">SAMN05421739_102284</name>
</gene>
<dbReference type="EMBL" id="FOOT01000002">
    <property type="protein sequence ID" value="SFG36282.1"/>
    <property type="molecule type" value="Genomic_DNA"/>
</dbReference>
<reference evidence="3" key="1">
    <citation type="submission" date="2016-10" db="EMBL/GenBank/DDBJ databases">
        <authorList>
            <person name="Varghese N."/>
            <person name="Submissions S."/>
        </authorList>
    </citation>
    <scope>NUCLEOTIDE SEQUENCE [LARGE SCALE GENOMIC DNA]</scope>
    <source>
        <strain evidence="3">LP51</strain>
    </source>
</reference>
<keyword evidence="1" id="KW-0732">Signal</keyword>
<dbReference type="AlphaFoldDB" id="A0A1I2R753"/>
<protein>
    <submittedName>
        <fullName evidence="2">Uncharacterized protein</fullName>
    </submittedName>
</protein>
<sequence>MKRTLTWMLTILLTVTAAGVVQAQSQLERDLADLRTWMKQRSSQADSTIAAEWPTVKKEFKELTYSLDGNTRKLSEQSRSEYNGYKEQYAAWQQRHESELVNLDGRELERWEREMTGTTTIDRIKPVHLRDAFTRALEYTRGYRQDWSLRDWAYAEFVMGELNSRKADVLDLLSAGDKIKIAALQVEFTTLQKSRQAKDAYEDRRKERR</sequence>
<feature type="chain" id="PRO_5011532405" evidence="1">
    <location>
        <begin position="24"/>
        <end position="209"/>
    </location>
</feature>
<feature type="signal peptide" evidence="1">
    <location>
        <begin position="1"/>
        <end position="23"/>
    </location>
</feature>
<evidence type="ECO:0000256" key="1">
    <source>
        <dbReference type="SAM" id="SignalP"/>
    </source>
</evidence>
<proteinExistence type="predicted"/>
<evidence type="ECO:0000313" key="3">
    <source>
        <dbReference type="Proteomes" id="UP000198724"/>
    </source>
</evidence>
<name>A0A1I2R753_9BACT</name>
<organism evidence="2 3">
    <name type="scientific">Pontibacter chinhatensis</name>
    <dbReference type="NCBI Taxonomy" id="1436961"/>
    <lineage>
        <taxon>Bacteria</taxon>
        <taxon>Pseudomonadati</taxon>
        <taxon>Bacteroidota</taxon>
        <taxon>Cytophagia</taxon>
        <taxon>Cytophagales</taxon>
        <taxon>Hymenobacteraceae</taxon>
        <taxon>Pontibacter</taxon>
    </lineage>
</organism>
<dbReference type="RefSeq" id="WP_092099749.1">
    <property type="nucleotide sequence ID" value="NZ_FOOT01000002.1"/>
</dbReference>
<evidence type="ECO:0000313" key="2">
    <source>
        <dbReference type="EMBL" id="SFG36282.1"/>
    </source>
</evidence>
<accession>A0A1I2R753</accession>
<dbReference type="OrthoDB" id="886805at2"/>